<proteinExistence type="inferred from homology"/>
<protein>
    <recommendedName>
        <fullName evidence="3">Lipid droplet-associated hydrolase</fullName>
        <ecNumber evidence="7">3.1.1.13</ecNumber>
    </recommendedName>
    <alternativeName>
        <fullName evidence="6">Lipid droplet-associated serine hydrolase</fullName>
    </alternativeName>
</protein>
<evidence type="ECO:0000256" key="3">
    <source>
        <dbReference type="ARBA" id="ARBA00019242"/>
    </source>
</evidence>
<comment type="catalytic activity">
    <reaction evidence="8">
        <text>a cholesterol ester + H2O = cholesterol + a fatty acid + H(+)</text>
        <dbReference type="Rhea" id="RHEA:36403"/>
        <dbReference type="ChEBI" id="CHEBI:15377"/>
        <dbReference type="ChEBI" id="CHEBI:15378"/>
        <dbReference type="ChEBI" id="CHEBI:16113"/>
        <dbReference type="ChEBI" id="CHEBI:17002"/>
        <dbReference type="ChEBI" id="CHEBI:28868"/>
        <dbReference type="EC" id="3.1.1.13"/>
    </reaction>
    <physiologicalReaction direction="left-to-right" evidence="8">
        <dbReference type="Rhea" id="RHEA:36404"/>
    </physiologicalReaction>
</comment>
<keyword evidence="10" id="KW-1185">Reference proteome</keyword>
<evidence type="ECO:0000256" key="6">
    <source>
        <dbReference type="ARBA" id="ARBA00031924"/>
    </source>
</evidence>
<evidence type="ECO:0000256" key="2">
    <source>
        <dbReference type="ARBA" id="ARBA00008300"/>
    </source>
</evidence>
<dbReference type="GO" id="GO:0005811">
    <property type="term" value="C:lipid droplet"/>
    <property type="evidence" value="ECO:0007669"/>
    <property type="project" value="UniProtKB-SubCell"/>
</dbReference>
<evidence type="ECO:0000256" key="4">
    <source>
        <dbReference type="ARBA" id="ARBA00022677"/>
    </source>
</evidence>
<dbReference type="InterPro" id="IPR019363">
    <property type="entry name" value="LDAH"/>
</dbReference>
<evidence type="ECO:0000313" key="9">
    <source>
        <dbReference type="EMBL" id="KAK2560159.1"/>
    </source>
</evidence>
<dbReference type="GO" id="GO:0004771">
    <property type="term" value="F:sterol ester esterase activity"/>
    <property type="evidence" value="ECO:0007669"/>
    <property type="project" value="UniProtKB-EC"/>
</dbReference>
<comment type="caution">
    <text evidence="9">The sequence shown here is derived from an EMBL/GenBank/DDBJ whole genome shotgun (WGS) entry which is preliminary data.</text>
</comment>
<reference evidence="9" key="2">
    <citation type="journal article" date="2023" name="Science">
        <title>Genomic signatures of disease resistance in endangered staghorn corals.</title>
        <authorList>
            <person name="Vollmer S.V."/>
            <person name="Selwyn J.D."/>
            <person name="Despard B.A."/>
            <person name="Roesel C.L."/>
        </authorList>
    </citation>
    <scope>NUCLEOTIDE SEQUENCE</scope>
    <source>
        <strain evidence="9">K2</strain>
    </source>
</reference>
<dbReference type="EC" id="3.1.1.13" evidence="7"/>
<name>A0AAD9QF54_ACRCE</name>
<organism evidence="9 10">
    <name type="scientific">Acropora cervicornis</name>
    <name type="common">Staghorn coral</name>
    <dbReference type="NCBI Taxonomy" id="6130"/>
    <lineage>
        <taxon>Eukaryota</taxon>
        <taxon>Metazoa</taxon>
        <taxon>Cnidaria</taxon>
        <taxon>Anthozoa</taxon>
        <taxon>Hexacorallia</taxon>
        <taxon>Scleractinia</taxon>
        <taxon>Astrocoeniina</taxon>
        <taxon>Acroporidae</taxon>
        <taxon>Acropora</taxon>
    </lineage>
</organism>
<dbReference type="PANTHER" id="PTHR13390:SF0">
    <property type="entry name" value="LIPID DROPLET-ASSOCIATED HYDROLASE"/>
    <property type="match status" value="1"/>
</dbReference>
<dbReference type="AlphaFoldDB" id="A0AAD9QF54"/>
<sequence>MVDSLACSLVKEVVFVNGLPTVISKILPRCRIHKFVIVVIPGNPGLVEFYDVFVTSLFNSLKGQWPIYAISHAGHSPTTEYPVNPFPKPSIDKATAVKSFFPLTLNEQIVHKNEFLKSHIPPHSKIILIGHSIGAYVILNILKTCDRAADITKAILLFPTFERMAVSPSGRYVTPAVRYFKWFAVSAVAVFSVLPESVRRFLINWWLSDRKNLIIGSVESVLKLLTPQSIIGVVTMADNEMKEVVNRDDVVIEKNLDKFIFYYGVIDNWTPVSYYEDIRKRFPDGEIYLCQKNFQHAFVLESSHEVAEMVSSWIQKVMCPLKYFHSLSTLNQ</sequence>
<evidence type="ECO:0000313" key="10">
    <source>
        <dbReference type="Proteomes" id="UP001249851"/>
    </source>
</evidence>
<evidence type="ECO:0000256" key="7">
    <source>
        <dbReference type="ARBA" id="ARBA00039150"/>
    </source>
</evidence>
<accession>A0AAD9QF54</accession>
<comment type="subcellular location">
    <subcellularLocation>
        <location evidence="1">Lipid droplet</location>
    </subcellularLocation>
</comment>
<reference evidence="9" key="1">
    <citation type="journal article" date="2023" name="G3 (Bethesda)">
        <title>Whole genome assembly and annotation of the endangered Caribbean coral Acropora cervicornis.</title>
        <authorList>
            <person name="Selwyn J.D."/>
            <person name="Vollmer S.V."/>
        </authorList>
    </citation>
    <scope>NUCLEOTIDE SEQUENCE</scope>
    <source>
        <strain evidence="9">K2</strain>
    </source>
</reference>
<keyword evidence="4" id="KW-0551">Lipid droplet</keyword>
<dbReference type="EMBL" id="JARQWQ010000037">
    <property type="protein sequence ID" value="KAK2560159.1"/>
    <property type="molecule type" value="Genomic_DNA"/>
</dbReference>
<dbReference type="Proteomes" id="UP001249851">
    <property type="component" value="Unassembled WGS sequence"/>
</dbReference>
<evidence type="ECO:0000256" key="5">
    <source>
        <dbReference type="ARBA" id="ARBA00022801"/>
    </source>
</evidence>
<evidence type="ECO:0000256" key="8">
    <source>
        <dbReference type="ARBA" id="ARBA00049527"/>
    </source>
</evidence>
<dbReference type="SUPFAM" id="SSF53474">
    <property type="entry name" value="alpha/beta-Hydrolases"/>
    <property type="match status" value="1"/>
</dbReference>
<keyword evidence="5 9" id="KW-0378">Hydrolase</keyword>
<gene>
    <name evidence="9" type="ORF">P5673_017133</name>
</gene>
<evidence type="ECO:0000256" key="1">
    <source>
        <dbReference type="ARBA" id="ARBA00004502"/>
    </source>
</evidence>
<dbReference type="InterPro" id="IPR029058">
    <property type="entry name" value="AB_hydrolase_fold"/>
</dbReference>
<dbReference type="PANTHER" id="PTHR13390">
    <property type="entry name" value="LIPASE"/>
    <property type="match status" value="1"/>
</dbReference>
<comment type="similarity">
    <text evidence="2">Belongs to the AB hydrolase superfamily. LDAH family.</text>
</comment>
<dbReference type="Pfam" id="PF10230">
    <property type="entry name" value="LIDHydrolase"/>
    <property type="match status" value="1"/>
</dbReference>
<dbReference type="GO" id="GO:0019915">
    <property type="term" value="P:lipid storage"/>
    <property type="evidence" value="ECO:0007669"/>
    <property type="project" value="InterPro"/>
</dbReference>
<dbReference type="Gene3D" id="3.40.50.1820">
    <property type="entry name" value="alpha/beta hydrolase"/>
    <property type="match status" value="1"/>
</dbReference>